<evidence type="ECO:0008006" key="5">
    <source>
        <dbReference type="Google" id="ProtNLM"/>
    </source>
</evidence>
<feature type="region of interest" description="Disordered" evidence="1">
    <location>
        <begin position="34"/>
        <end position="71"/>
    </location>
</feature>
<feature type="compositionally biased region" description="Basic and acidic residues" evidence="1">
    <location>
        <begin position="309"/>
        <end position="331"/>
    </location>
</feature>
<organism evidence="3 4">
    <name type="scientific">Streptomyces chitinivorans</name>
    <dbReference type="NCBI Taxonomy" id="1257027"/>
    <lineage>
        <taxon>Bacteria</taxon>
        <taxon>Bacillati</taxon>
        <taxon>Actinomycetota</taxon>
        <taxon>Actinomycetes</taxon>
        <taxon>Kitasatosporales</taxon>
        <taxon>Streptomycetaceae</taxon>
        <taxon>Streptomyces</taxon>
    </lineage>
</organism>
<feature type="signal peptide" evidence="2">
    <location>
        <begin position="1"/>
        <end position="27"/>
    </location>
</feature>
<dbReference type="RefSeq" id="WP_279951946.1">
    <property type="nucleotide sequence ID" value="NZ_BAABEN010000018.1"/>
</dbReference>
<feature type="region of interest" description="Disordered" evidence="1">
    <location>
        <begin position="304"/>
        <end position="331"/>
    </location>
</feature>
<keyword evidence="2" id="KW-0732">Signal</keyword>
<keyword evidence="4" id="KW-1185">Reference proteome</keyword>
<evidence type="ECO:0000313" key="3">
    <source>
        <dbReference type="EMBL" id="MFH0246622.1"/>
    </source>
</evidence>
<feature type="chain" id="PRO_5045301600" description="DUF748 domain-containing protein" evidence="2">
    <location>
        <begin position="28"/>
        <end position="331"/>
    </location>
</feature>
<proteinExistence type="predicted"/>
<evidence type="ECO:0000256" key="1">
    <source>
        <dbReference type="SAM" id="MobiDB-lite"/>
    </source>
</evidence>
<evidence type="ECO:0000256" key="2">
    <source>
        <dbReference type="SAM" id="SignalP"/>
    </source>
</evidence>
<reference evidence="3 4" key="1">
    <citation type="submission" date="2024-10" db="EMBL/GenBank/DDBJ databases">
        <authorList>
            <person name="Cho J.-C."/>
        </authorList>
    </citation>
    <scope>NUCLEOTIDE SEQUENCE [LARGE SCALE GENOMIC DNA]</scope>
    <source>
        <strain evidence="3 4">KCTC29696</strain>
    </source>
</reference>
<comment type="caution">
    <text evidence="3">The sequence shown here is derived from an EMBL/GenBank/DDBJ whole genome shotgun (WGS) entry which is preliminary data.</text>
</comment>
<sequence length="331" mass="34186">MNTGLKITAFTAALAAAFGAAYGVGNAVDPVSTEPAHAAHADHGADTGHEDAAPGHGGGESGHGETQAGGLQISEGGYTLDLGTSRVKAGEETELSFTVRDEDGRPLTSYRTEHGKQLHLILASRDLAVYRHLHPKRAADGTWSVPVDLPAAGDYRVFADFVPAAEGAKPLTLGADLAAVGEYEPKKLPEPSRTATVDGYTVTLDGSLRPGATGTLDLRVAKDGRPVTDLQPYLGAYGHLVALRAGDLAYLHVHPNGEPGDGATEPGPTVSFATTAPSSGSYRLFLDFKHDGKVRTAAFTVAADGTAKTGEKAGEEKGDEGAGHDDGAHRH</sequence>
<dbReference type="Proteomes" id="UP001607069">
    <property type="component" value="Unassembled WGS sequence"/>
</dbReference>
<gene>
    <name evidence="3" type="ORF">ACG5V6_00075</name>
</gene>
<evidence type="ECO:0000313" key="4">
    <source>
        <dbReference type="Proteomes" id="UP001607069"/>
    </source>
</evidence>
<accession>A0ABW7HL74</accession>
<dbReference type="EMBL" id="JBIHMK010000001">
    <property type="protein sequence ID" value="MFH0246622.1"/>
    <property type="molecule type" value="Genomic_DNA"/>
</dbReference>
<protein>
    <recommendedName>
        <fullName evidence="5">DUF748 domain-containing protein</fullName>
    </recommendedName>
</protein>
<feature type="compositionally biased region" description="Basic and acidic residues" evidence="1">
    <location>
        <begin position="37"/>
        <end position="53"/>
    </location>
</feature>
<name>A0ABW7HL74_9ACTN</name>